<comment type="caution">
    <text evidence="1">The sequence shown here is derived from an EMBL/GenBank/DDBJ whole genome shotgun (WGS) entry which is preliminary data.</text>
</comment>
<proteinExistence type="predicted"/>
<protein>
    <submittedName>
        <fullName evidence="1">Uncharacterized protein</fullName>
    </submittedName>
</protein>
<reference evidence="1 2" key="1">
    <citation type="submission" date="2020-08" db="EMBL/GenBank/DDBJ databases">
        <title>Genomic Encyclopedia of Type Strains, Phase IV (KMG-V): Genome sequencing to study the core and pangenomes of soil and plant-associated prokaryotes.</title>
        <authorList>
            <person name="Whitman W."/>
        </authorList>
    </citation>
    <scope>NUCLEOTIDE SEQUENCE [LARGE SCALE GENOMIC DNA]</scope>
    <source>
        <strain evidence="1 2">S3M1</strain>
    </source>
</reference>
<gene>
    <name evidence="1" type="ORF">HDE68_001124</name>
</gene>
<dbReference type="EMBL" id="JACHCE010000001">
    <property type="protein sequence ID" value="MBB5635239.1"/>
    <property type="molecule type" value="Genomic_DNA"/>
</dbReference>
<name>A0A7W8ZJK3_9SPHI</name>
<evidence type="ECO:0000313" key="2">
    <source>
        <dbReference type="Proteomes" id="UP000537204"/>
    </source>
</evidence>
<organism evidence="1 2">
    <name type="scientific">Pedobacter cryoconitis</name>
    <dbReference type="NCBI Taxonomy" id="188932"/>
    <lineage>
        <taxon>Bacteria</taxon>
        <taxon>Pseudomonadati</taxon>
        <taxon>Bacteroidota</taxon>
        <taxon>Sphingobacteriia</taxon>
        <taxon>Sphingobacteriales</taxon>
        <taxon>Sphingobacteriaceae</taxon>
        <taxon>Pedobacter</taxon>
    </lineage>
</organism>
<dbReference type="RefSeq" id="WP_183879693.1">
    <property type="nucleotide sequence ID" value="NZ_JACHCE010000001.1"/>
</dbReference>
<accession>A0A7W8ZJK3</accession>
<dbReference type="Proteomes" id="UP000537204">
    <property type="component" value="Unassembled WGS sequence"/>
</dbReference>
<dbReference type="AlphaFoldDB" id="A0A7W8ZJK3"/>
<evidence type="ECO:0000313" key="1">
    <source>
        <dbReference type="EMBL" id="MBB5635239.1"/>
    </source>
</evidence>
<sequence>MIVILAIPYFIYVIRKVQNHSIPFIKALNPFYTKEMNEAVQLKASLSPILREMETQDVARFIKHWTAKFENDSLSEQDVIALNAKIEEGRQDQVNGILALHPEARNQFQKINEKLKNDTVAEPKTAAEVLV</sequence>